<feature type="region of interest" description="Disordered" evidence="1">
    <location>
        <begin position="22"/>
        <end position="41"/>
    </location>
</feature>
<evidence type="ECO:0000313" key="2">
    <source>
        <dbReference type="EMBL" id="KAK3257977.1"/>
    </source>
</evidence>
<feature type="region of interest" description="Disordered" evidence="1">
    <location>
        <begin position="302"/>
        <end position="324"/>
    </location>
</feature>
<gene>
    <name evidence="2" type="ORF">CYMTET_32955</name>
</gene>
<name>A0AAE0FDT0_9CHLO</name>
<evidence type="ECO:0000256" key="1">
    <source>
        <dbReference type="SAM" id="MobiDB-lite"/>
    </source>
</evidence>
<dbReference type="AlphaFoldDB" id="A0AAE0FDT0"/>
<comment type="caution">
    <text evidence="2">The sequence shown here is derived from an EMBL/GenBank/DDBJ whole genome shotgun (WGS) entry which is preliminary data.</text>
</comment>
<protein>
    <submittedName>
        <fullName evidence="2">Uncharacterized protein</fullName>
    </submittedName>
</protein>
<dbReference type="Proteomes" id="UP001190700">
    <property type="component" value="Unassembled WGS sequence"/>
</dbReference>
<organism evidence="2 3">
    <name type="scientific">Cymbomonas tetramitiformis</name>
    <dbReference type="NCBI Taxonomy" id="36881"/>
    <lineage>
        <taxon>Eukaryota</taxon>
        <taxon>Viridiplantae</taxon>
        <taxon>Chlorophyta</taxon>
        <taxon>Pyramimonadophyceae</taxon>
        <taxon>Pyramimonadales</taxon>
        <taxon>Pyramimonadaceae</taxon>
        <taxon>Cymbomonas</taxon>
    </lineage>
</organism>
<sequence>MPVNEDAYDAFAAGYEAQRSEWRSGRLGAPQRPSTLCRDGGAKNPHDAIEELMPLLVHVRDAMSLRGGNVAAWDKDWRLAQLGWWHDSIDHLAAWGTAHRVVTIEGKGKLLWLQQIEPDTFDKPVDLLNAFEMFVKMAALLERFPVLPEIPCELTLDHDWPDDCTRDARWHIISANESATAPQFRCSINGRETTCKGNCLNSRWLAADLEPYFTSGATFRSRFPAAPVKVDASMLAGKNVTAAQLKAAFEASLEERQLEVSVAHLPRGLTDLSGERDQRNLWSCASYKVAEALAECTAYGLNSTDEQSPKQCRELDDPDSSLRKSFNSSIRVEQIVWKEYDLAFKQKKKGK</sequence>
<accession>A0AAE0FDT0</accession>
<proteinExistence type="predicted"/>
<dbReference type="EMBL" id="LGRX02019928">
    <property type="protein sequence ID" value="KAK3257977.1"/>
    <property type="molecule type" value="Genomic_DNA"/>
</dbReference>
<evidence type="ECO:0000313" key="3">
    <source>
        <dbReference type="Proteomes" id="UP001190700"/>
    </source>
</evidence>
<reference evidence="2 3" key="1">
    <citation type="journal article" date="2015" name="Genome Biol. Evol.">
        <title>Comparative Genomics of a Bacterivorous Green Alga Reveals Evolutionary Causalities and Consequences of Phago-Mixotrophic Mode of Nutrition.</title>
        <authorList>
            <person name="Burns J.A."/>
            <person name="Paasch A."/>
            <person name="Narechania A."/>
            <person name="Kim E."/>
        </authorList>
    </citation>
    <scope>NUCLEOTIDE SEQUENCE [LARGE SCALE GENOMIC DNA]</scope>
    <source>
        <strain evidence="2 3">PLY_AMNH</strain>
    </source>
</reference>
<keyword evidence="3" id="KW-1185">Reference proteome</keyword>